<feature type="domain" description="Sodium/calcium exchanger membrane region" evidence="6">
    <location>
        <begin position="196"/>
        <end position="342"/>
    </location>
</feature>
<feature type="transmembrane region" description="Helical" evidence="5">
    <location>
        <begin position="111"/>
        <end position="133"/>
    </location>
</feature>
<dbReference type="PANTHER" id="PTHR10846:SF8">
    <property type="entry name" value="INNER MEMBRANE PROTEIN YRBG"/>
    <property type="match status" value="1"/>
</dbReference>
<feature type="transmembrane region" description="Helical" evidence="5">
    <location>
        <begin position="320"/>
        <end position="342"/>
    </location>
</feature>
<reference evidence="7" key="1">
    <citation type="submission" date="2022-03" db="EMBL/GenBank/DDBJ databases">
        <title>Aurantimonas Liuensis sp. Nov., isolated from the hadal seawater of the Mariana Trench.</title>
        <authorList>
            <person name="Liu R."/>
        </authorList>
    </citation>
    <scope>NUCLEOTIDE SEQUENCE</scope>
    <source>
        <strain evidence="7">LRZ36</strain>
    </source>
</reference>
<dbReference type="GO" id="GO:0006874">
    <property type="term" value="P:intracellular calcium ion homeostasis"/>
    <property type="evidence" value="ECO:0007669"/>
    <property type="project" value="TreeGrafter"/>
</dbReference>
<sequence length="343" mass="35421">MIGFGSFGMAVNIAIFVASAAAIAYAGVKLSHIADELADRTGLGEIIAGAVFVGASTSLPGAITSVTTAYQGVPELAIGNALGGLTAQTMFIAVADVFYRRANLEHAAATPVGVTQGILLISLLTVALIASTVPELSVAGVHPASYVLPVGYGLGLLLLRSVHQNDLWKATVTHATPEETSDPSESDEDRSNTRLWSLFALFAAITAVAGYLIGQTSIALVELTGVSSTLFGTTFTAIANSLPELVTAVAAVRIGAVNLAVGDIIGGNAFEVLFLSLADFVSPGSIYVAMTPQDQATALFAMLMVAVILLGMLKREKQGLFNIGFESVGVFVLYVLSVIMLLV</sequence>
<evidence type="ECO:0000313" key="8">
    <source>
        <dbReference type="Proteomes" id="UP001155220"/>
    </source>
</evidence>
<feature type="transmembrane region" description="Helical" evidence="5">
    <location>
        <begin position="46"/>
        <end position="70"/>
    </location>
</feature>
<feature type="transmembrane region" description="Helical" evidence="5">
    <location>
        <begin position="76"/>
        <end position="99"/>
    </location>
</feature>
<comment type="subcellular location">
    <subcellularLocation>
        <location evidence="1">Membrane</location>
        <topology evidence="1">Multi-pass membrane protein</topology>
    </subcellularLocation>
</comment>
<dbReference type="InterPro" id="IPR044880">
    <property type="entry name" value="NCX_ion-bd_dom_sf"/>
</dbReference>
<dbReference type="AlphaFoldDB" id="A0A9X2H5M7"/>
<dbReference type="GO" id="GO:0005886">
    <property type="term" value="C:plasma membrane"/>
    <property type="evidence" value="ECO:0007669"/>
    <property type="project" value="TreeGrafter"/>
</dbReference>
<dbReference type="GO" id="GO:0008273">
    <property type="term" value="F:calcium, potassium:sodium antiporter activity"/>
    <property type="evidence" value="ECO:0007669"/>
    <property type="project" value="TreeGrafter"/>
</dbReference>
<feature type="domain" description="Sodium/calcium exchanger membrane region" evidence="6">
    <location>
        <begin position="13"/>
        <end position="157"/>
    </location>
</feature>
<comment type="caution">
    <text evidence="7">The sequence shown here is derived from an EMBL/GenBank/DDBJ whole genome shotgun (WGS) entry which is preliminary data.</text>
</comment>
<evidence type="ECO:0000256" key="5">
    <source>
        <dbReference type="SAM" id="Phobius"/>
    </source>
</evidence>
<gene>
    <name evidence="7" type="ORF">MJ956_03705</name>
</gene>
<dbReference type="EMBL" id="JALHBS010000019">
    <property type="protein sequence ID" value="MCP3054253.1"/>
    <property type="molecule type" value="Genomic_DNA"/>
</dbReference>
<evidence type="ECO:0000256" key="4">
    <source>
        <dbReference type="ARBA" id="ARBA00023136"/>
    </source>
</evidence>
<name>A0A9X2H5M7_9HYPH</name>
<evidence type="ECO:0000256" key="3">
    <source>
        <dbReference type="ARBA" id="ARBA00022989"/>
    </source>
</evidence>
<feature type="transmembrane region" description="Helical" evidence="5">
    <location>
        <begin position="195"/>
        <end position="213"/>
    </location>
</feature>
<dbReference type="RefSeq" id="WP_253963128.1">
    <property type="nucleotide sequence ID" value="NZ_JALHBS010000019.1"/>
</dbReference>
<protein>
    <submittedName>
        <fullName evidence="7">Sodium:calcium antiporter</fullName>
    </submittedName>
</protein>
<keyword evidence="2 5" id="KW-0812">Transmembrane</keyword>
<dbReference type="GO" id="GO:0005262">
    <property type="term" value="F:calcium channel activity"/>
    <property type="evidence" value="ECO:0007669"/>
    <property type="project" value="TreeGrafter"/>
</dbReference>
<feature type="transmembrane region" description="Helical" evidence="5">
    <location>
        <begin position="6"/>
        <end position="26"/>
    </location>
</feature>
<dbReference type="PANTHER" id="PTHR10846">
    <property type="entry name" value="SODIUM/POTASSIUM/CALCIUM EXCHANGER"/>
    <property type="match status" value="1"/>
</dbReference>
<keyword evidence="4 5" id="KW-0472">Membrane</keyword>
<dbReference type="Proteomes" id="UP001155220">
    <property type="component" value="Unassembled WGS sequence"/>
</dbReference>
<evidence type="ECO:0000256" key="1">
    <source>
        <dbReference type="ARBA" id="ARBA00004141"/>
    </source>
</evidence>
<dbReference type="InterPro" id="IPR004481">
    <property type="entry name" value="K/Na/Ca-exchanger"/>
</dbReference>
<dbReference type="Gene3D" id="1.20.1420.30">
    <property type="entry name" value="NCX, central ion-binding region"/>
    <property type="match status" value="1"/>
</dbReference>
<feature type="transmembrane region" description="Helical" evidence="5">
    <location>
        <begin position="296"/>
        <end position="313"/>
    </location>
</feature>
<keyword evidence="3 5" id="KW-1133">Transmembrane helix</keyword>
<organism evidence="7 8">
    <name type="scientific">Aurantimonas marianensis</name>
    <dbReference type="NCBI Taxonomy" id="2920428"/>
    <lineage>
        <taxon>Bacteria</taxon>
        <taxon>Pseudomonadati</taxon>
        <taxon>Pseudomonadota</taxon>
        <taxon>Alphaproteobacteria</taxon>
        <taxon>Hyphomicrobiales</taxon>
        <taxon>Aurantimonadaceae</taxon>
        <taxon>Aurantimonas</taxon>
    </lineage>
</organism>
<dbReference type="Pfam" id="PF01699">
    <property type="entry name" value="Na_Ca_ex"/>
    <property type="match status" value="2"/>
</dbReference>
<keyword evidence="8" id="KW-1185">Reference proteome</keyword>
<proteinExistence type="predicted"/>
<dbReference type="InterPro" id="IPR004837">
    <property type="entry name" value="NaCa_Exmemb"/>
</dbReference>
<accession>A0A9X2H5M7</accession>
<evidence type="ECO:0000313" key="7">
    <source>
        <dbReference type="EMBL" id="MCP3054253.1"/>
    </source>
</evidence>
<evidence type="ECO:0000259" key="6">
    <source>
        <dbReference type="Pfam" id="PF01699"/>
    </source>
</evidence>
<evidence type="ECO:0000256" key="2">
    <source>
        <dbReference type="ARBA" id="ARBA00022692"/>
    </source>
</evidence>